<organism evidence="2 3">
    <name type="scientific">Egibacter rhizosphaerae</name>
    <dbReference type="NCBI Taxonomy" id="1670831"/>
    <lineage>
        <taxon>Bacteria</taxon>
        <taxon>Bacillati</taxon>
        <taxon>Actinomycetota</taxon>
        <taxon>Nitriliruptoria</taxon>
        <taxon>Egibacterales</taxon>
        <taxon>Egibacteraceae</taxon>
        <taxon>Egibacter</taxon>
    </lineage>
</organism>
<dbReference type="EMBL" id="CP036402">
    <property type="protein sequence ID" value="QBI19019.1"/>
    <property type="molecule type" value="Genomic_DNA"/>
</dbReference>
<dbReference type="InterPro" id="IPR025329">
    <property type="entry name" value="DUF4235"/>
</dbReference>
<sequence>MGCRADRLRGATAPGCDPCPGGTTIAGHPDHGRHDEVGGRADRARGARTIGAGVNARDKRLASERAEVERARERLAGRLDRVDEEVRGHVASAAQTIAWKAGAAAAAFVAALTTRKVLNLLWTRLRGSEPPEDPTDPATGWGDAVGWTVATTVGVGVAQLVARRGAAAGWAKATGDSPPGFDR</sequence>
<protein>
    <submittedName>
        <fullName evidence="2">DUF4235 domain-containing protein</fullName>
    </submittedName>
</protein>
<reference evidence="2 3" key="1">
    <citation type="submission" date="2019-01" db="EMBL/GenBank/DDBJ databases">
        <title>Egibacter rhizosphaerae EGI 80759T.</title>
        <authorList>
            <person name="Chen D.-D."/>
            <person name="Tian Y."/>
            <person name="Jiao J.-Y."/>
            <person name="Zhang X.-T."/>
            <person name="Zhang Y.-G."/>
            <person name="Zhang Y."/>
            <person name="Xiao M."/>
            <person name="Shu W.-S."/>
            <person name="Li W.-J."/>
        </authorList>
    </citation>
    <scope>NUCLEOTIDE SEQUENCE [LARGE SCALE GENOMIC DNA]</scope>
    <source>
        <strain evidence="2 3">EGI 80759</strain>
    </source>
</reference>
<proteinExistence type="predicted"/>
<evidence type="ECO:0000313" key="3">
    <source>
        <dbReference type="Proteomes" id="UP000291469"/>
    </source>
</evidence>
<dbReference type="KEGG" id="erz:ER308_05310"/>
<feature type="compositionally biased region" description="Basic and acidic residues" evidence="1">
    <location>
        <begin position="28"/>
        <end position="45"/>
    </location>
</feature>
<dbReference type="Pfam" id="PF14019">
    <property type="entry name" value="DUF4235"/>
    <property type="match status" value="1"/>
</dbReference>
<dbReference type="Proteomes" id="UP000291469">
    <property type="component" value="Chromosome"/>
</dbReference>
<dbReference type="AlphaFoldDB" id="A0A411YCU1"/>
<evidence type="ECO:0000313" key="2">
    <source>
        <dbReference type="EMBL" id="QBI19019.1"/>
    </source>
</evidence>
<keyword evidence="3" id="KW-1185">Reference proteome</keyword>
<evidence type="ECO:0000256" key="1">
    <source>
        <dbReference type="SAM" id="MobiDB-lite"/>
    </source>
</evidence>
<accession>A0A411YCU1</accession>
<gene>
    <name evidence="2" type="ORF">ER308_05310</name>
</gene>
<name>A0A411YCU1_9ACTN</name>
<feature type="region of interest" description="Disordered" evidence="1">
    <location>
        <begin position="1"/>
        <end position="49"/>
    </location>
</feature>